<reference evidence="2 3" key="1">
    <citation type="submission" date="2023-07" db="EMBL/GenBank/DDBJ databases">
        <title>Sequencing the genomes of 1000 actinobacteria strains.</title>
        <authorList>
            <person name="Klenk H.-P."/>
        </authorList>
    </citation>
    <scope>NUCLEOTIDE SEQUENCE [LARGE SCALE GENOMIC DNA]</scope>
    <source>
        <strain evidence="2 3">DSM 45805</strain>
    </source>
</reference>
<dbReference type="EMBL" id="JAUSUT010000001">
    <property type="protein sequence ID" value="MDQ0382213.1"/>
    <property type="molecule type" value="Genomic_DNA"/>
</dbReference>
<dbReference type="Proteomes" id="UP001229651">
    <property type="component" value="Unassembled WGS sequence"/>
</dbReference>
<name>A0ABU0F3Z7_9PSEU</name>
<sequence>MNGKTLAFGEDRPKQGRAAAVAAVVVGALAAGGAGLTSGGGAAVDSAPSVQGKTASKDAARKGQRQQAWSRLGLRAVKQTVRAELTCTAHAYGEVQRFFATHPCRKLDRLLLALGDTRGNTVVLSIAWVRMPTSGAAAELKNLADTDGTGNVEPLAATALDLTGVRFTGDHYGSRRSGSLVVIAEAAPAGGHPDAATMDDAAEVAAEFPPP</sequence>
<feature type="region of interest" description="Disordered" evidence="1">
    <location>
        <begin position="37"/>
        <end position="62"/>
    </location>
</feature>
<accession>A0ABU0F3Z7</accession>
<evidence type="ECO:0000313" key="2">
    <source>
        <dbReference type="EMBL" id="MDQ0382213.1"/>
    </source>
</evidence>
<keyword evidence="3" id="KW-1185">Reference proteome</keyword>
<evidence type="ECO:0000313" key="3">
    <source>
        <dbReference type="Proteomes" id="UP001229651"/>
    </source>
</evidence>
<evidence type="ECO:0000256" key="1">
    <source>
        <dbReference type="SAM" id="MobiDB-lite"/>
    </source>
</evidence>
<protein>
    <recommendedName>
        <fullName evidence="4">Secreted protein</fullName>
    </recommendedName>
</protein>
<gene>
    <name evidence="2" type="ORF">FB470_006207</name>
</gene>
<organism evidence="2 3">
    <name type="scientific">Amycolatopsis thermophila</name>
    <dbReference type="NCBI Taxonomy" id="206084"/>
    <lineage>
        <taxon>Bacteria</taxon>
        <taxon>Bacillati</taxon>
        <taxon>Actinomycetota</taxon>
        <taxon>Actinomycetes</taxon>
        <taxon>Pseudonocardiales</taxon>
        <taxon>Pseudonocardiaceae</taxon>
        <taxon>Amycolatopsis</taxon>
    </lineage>
</organism>
<proteinExistence type="predicted"/>
<evidence type="ECO:0008006" key="4">
    <source>
        <dbReference type="Google" id="ProtNLM"/>
    </source>
</evidence>
<dbReference type="RefSeq" id="WP_306997213.1">
    <property type="nucleotide sequence ID" value="NZ_JAUSUT010000001.1"/>
</dbReference>
<comment type="caution">
    <text evidence="2">The sequence shown here is derived from an EMBL/GenBank/DDBJ whole genome shotgun (WGS) entry which is preliminary data.</text>
</comment>